<reference evidence="9" key="1">
    <citation type="submission" date="2021-03" db="EMBL/GenBank/DDBJ databases">
        <title>Antimicrobial resistance genes in bacteria isolated from Japanese honey, and their potential for conferring macrolide and lincosamide resistance in the American foulbrood pathogen Paenibacillus larvae.</title>
        <authorList>
            <person name="Okamoto M."/>
            <person name="Kumagai M."/>
            <person name="Kanamori H."/>
            <person name="Takamatsu D."/>
        </authorList>
    </citation>
    <scope>NUCLEOTIDE SEQUENCE</scope>
    <source>
        <strain evidence="9">J43TS3</strain>
    </source>
</reference>
<keyword evidence="6 7" id="KW-0472">Membrane</keyword>
<dbReference type="PANTHER" id="PTHR23513:SF6">
    <property type="entry name" value="MAJOR FACILITATOR SUPERFAMILY ASSOCIATED DOMAIN-CONTAINING PROTEIN"/>
    <property type="match status" value="1"/>
</dbReference>
<proteinExistence type="predicted"/>
<keyword evidence="5 7" id="KW-1133">Transmembrane helix</keyword>
<dbReference type="GO" id="GO:0005886">
    <property type="term" value="C:plasma membrane"/>
    <property type="evidence" value="ECO:0007669"/>
    <property type="project" value="UniProtKB-SubCell"/>
</dbReference>
<comment type="subcellular location">
    <subcellularLocation>
        <location evidence="1">Cell membrane</location>
        <topology evidence="1">Multi-pass membrane protein</topology>
    </subcellularLocation>
</comment>
<dbReference type="CDD" id="cd06173">
    <property type="entry name" value="MFS_MefA_like"/>
    <property type="match status" value="1"/>
</dbReference>
<dbReference type="SUPFAM" id="SSF103473">
    <property type="entry name" value="MFS general substrate transporter"/>
    <property type="match status" value="1"/>
</dbReference>
<feature type="transmembrane region" description="Helical" evidence="7">
    <location>
        <begin position="382"/>
        <end position="402"/>
    </location>
</feature>
<keyword evidence="4 7" id="KW-0812">Transmembrane</keyword>
<dbReference type="RefSeq" id="WP_212919224.1">
    <property type="nucleotide sequence ID" value="NZ_BORP01000001.1"/>
</dbReference>
<dbReference type="Gene3D" id="1.20.1250.20">
    <property type="entry name" value="MFS general substrate transporter like domains"/>
    <property type="match status" value="1"/>
</dbReference>
<sequence length="419" mass="45855">MNAVSKKENVKVPIFHNRNFVLLLISAIFSSPGYFVYLIGTEWLMLSITDNRFYFGMLFFVAAIPRLILLVVGGLFADRLNKRTILFWSDFSRALLIGILILLIWTDTVAIWHLLVLSGLFGISDAFSYPAMNSLVPTLLEDDQLQRGNSFIQMTNQISPILGPALGGTLIALLGFAGVYSVAFIMLFISSLAVLFIRLKIERQEEVRKPAPLTDLKEGFQYARKNELVISVVIMAFFLNFFFSGPIAIGMPVIVKDVFDGNAASLATIQTSMGVGALAGAILLASWKLKRPGKAVIMSLIGLGISFSITGLSANTFMMAGLVALMSVLTQIINIPLITMLQQTTEKHMLGRMMSMFMTVSTGLTPVSYIVTSSLIAANVPIQAIIVVSGFVVTLIAVYNLLKNKKLLSFTLSQGREQG</sequence>
<evidence type="ECO:0000256" key="1">
    <source>
        <dbReference type="ARBA" id="ARBA00004651"/>
    </source>
</evidence>
<organism evidence="9 10">
    <name type="scientific">Ornithinibacillus bavariensis</name>
    <dbReference type="NCBI Taxonomy" id="545502"/>
    <lineage>
        <taxon>Bacteria</taxon>
        <taxon>Bacillati</taxon>
        <taxon>Bacillota</taxon>
        <taxon>Bacilli</taxon>
        <taxon>Bacillales</taxon>
        <taxon>Bacillaceae</taxon>
        <taxon>Ornithinibacillus</taxon>
    </lineage>
</organism>
<evidence type="ECO:0000256" key="2">
    <source>
        <dbReference type="ARBA" id="ARBA00022448"/>
    </source>
</evidence>
<feature type="transmembrane region" description="Helical" evidence="7">
    <location>
        <begin position="296"/>
        <end position="314"/>
    </location>
</feature>
<dbReference type="Pfam" id="PF07690">
    <property type="entry name" value="MFS_1"/>
    <property type="match status" value="1"/>
</dbReference>
<dbReference type="InterPro" id="IPR020846">
    <property type="entry name" value="MFS_dom"/>
</dbReference>
<accession>A0A919X4G2</accession>
<feature type="transmembrane region" description="Helical" evidence="7">
    <location>
        <begin position="52"/>
        <end position="76"/>
    </location>
</feature>
<feature type="domain" description="Major facilitator superfamily (MFS) profile" evidence="8">
    <location>
        <begin position="1"/>
        <end position="406"/>
    </location>
</feature>
<dbReference type="GO" id="GO:0022857">
    <property type="term" value="F:transmembrane transporter activity"/>
    <property type="evidence" value="ECO:0007669"/>
    <property type="project" value="InterPro"/>
</dbReference>
<keyword evidence="3" id="KW-1003">Cell membrane</keyword>
<dbReference type="Proteomes" id="UP000676917">
    <property type="component" value="Unassembled WGS sequence"/>
</dbReference>
<evidence type="ECO:0000313" key="9">
    <source>
        <dbReference type="EMBL" id="GIO25697.1"/>
    </source>
</evidence>
<dbReference type="EMBL" id="BORP01000001">
    <property type="protein sequence ID" value="GIO25697.1"/>
    <property type="molecule type" value="Genomic_DNA"/>
</dbReference>
<feature type="transmembrane region" description="Helical" evidence="7">
    <location>
        <begin position="170"/>
        <end position="199"/>
    </location>
</feature>
<evidence type="ECO:0000256" key="7">
    <source>
        <dbReference type="SAM" id="Phobius"/>
    </source>
</evidence>
<keyword evidence="10" id="KW-1185">Reference proteome</keyword>
<feature type="transmembrane region" description="Helical" evidence="7">
    <location>
        <begin position="20"/>
        <end position="40"/>
    </location>
</feature>
<feature type="transmembrane region" description="Helical" evidence="7">
    <location>
        <begin position="96"/>
        <end position="123"/>
    </location>
</feature>
<evidence type="ECO:0000259" key="8">
    <source>
        <dbReference type="PROSITE" id="PS50850"/>
    </source>
</evidence>
<gene>
    <name evidence="9" type="ORF">J43TS3_03080</name>
</gene>
<dbReference type="PANTHER" id="PTHR23513">
    <property type="entry name" value="INTEGRAL MEMBRANE EFFLUX PROTEIN-RELATED"/>
    <property type="match status" value="1"/>
</dbReference>
<evidence type="ECO:0000313" key="10">
    <source>
        <dbReference type="Proteomes" id="UP000676917"/>
    </source>
</evidence>
<dbReference type="InterPro" id="IPR036259">
    <property type="entry name" value="MFS_trans_sf"/>
</dbReference>
<protein>
    <submittedName>
        <fullName evidence="9">Permease</fullName>
    </submittedName>
</protein>
<name>A0A919X4G2_9BACI</name>
<evidence type="ECO:0000256" key="4">
    <source>
        <dbReference type="ARBA" id="ARBA00022692"/>
    </source>
</evidence>
<dbReference type="AlphaFoldDB" id="A0A919X4G2"/>
<evidence type="ECO:0000256" key="5">
    <source>
        <dbReference type="ARBA" id="ARBA00022989"/>
    </source>
</evidence>
<dbReference type="InterPro" id="IPR011701">
    <property type="entry name" value="MFS"/>
</dbReference>
<evidence type="ECO:0000256" key="6">
    <source>
        <dbReference type="ARBA" id="ARBA00023136"/>
    </source>
</evidence>
<evidence type="ECO:0000256" key="3">
    <source>
        <dbReference type="ARBA" id="ARBA00022475"/>
    </source>
</evidence>
<keyword evidence="2" id="KW-0813">Transport</keyword>
<comment type="caution">
    <text evidence="9">The sequence shown here is derived from an EMBL/GenBank/DDBJ whole genome shotgun (WGS) entry which is preliminary data.</text>
</comment>
<feature type="transmembrane region" description="Helical" evidence="7">
    <location>
        <begin position="320"/>
        <end position="341"/>
    </location>
</feature>
<feature type="transmembrane region" description="Helical" evidence="7">
    <location>
        <begin position="263"/>
        <end position="284"/>
    </location>
</feature>
<dbReference type="PROSITE" id="PS50850">
    <property type="entry name" value="MFS"/>
    <property type="match status" value="1"/>
</dbReference>
<feature type="transmembrane region" description="Helical" evidence="7">
    <location>
        <begin position="353"/>
        <end position="376"/>
    </location>
</feature>
<feature type="transmembrane region" description="Helical" evidence="7">
    <location>
        <begin position="228"/>
        <end position="251"/>
    </location>
</feature>